<feature type="region of interest" description="Disordered" evidence="11">
    <location>
        <begin position="1614"/>
        <end position="1639"/>
    </location>
</feature>
<feature type="region of interest" description="Disordered" evidence="11">
    <location>
        <begin position="1289"/>
        <end position="1335"/>
    </location>
</feature>
<dbReference type="STRING" id="33528.ENSGAFP00000019216"/>
<dbReference type="PROSITE" id="PS51456">
    <property type="entry name" value="MYOSIN_MOTOR"/>
    <property type="match status" value="1"/>
</dbReference>
<evidence type="ECO:0000256" key="10">
    <source>
        <dbReference type="SAM" id="Coils"/>
    </source>
</evidence>
<dbReference type="InterPro" id="IPR008989">
    <property type="entry name" value="Myosin_S1_N"/>
</dbReference>
<dbReference type="Gene3D" id="1.20.58.530">
    <property type="match status" value="1"/>
</dbReference>
<feature type="domain" description="Myosin motor" evidence="12">
    <location>
        <begin position="128"/>
        <end position="766"/>
    </location>
</feature>
<dbReference type="GO" id="GO:0005737">
    <property type="term" value="C:cytoplasm"/>
    <property type="evidence" value="ECO:0007669"/>
    <property type="project" value="TreeGrafter"/>
</dbReference>
<dbReference type="PANTHER" id="PTHR13140:SF857">
    <property type="entry name" value="MYOSIN-11"/>
    <property type="match status" value="1"/>
</dbReference>
<dbReference type="InterPro" id="IPR004009">
    <property type="entry name" value="SH3_Myosin"/>
</dbReference>
<dbReference type="Pfam" id="PF01576">
    <property type="entry name" value="Myosin_tail_1"/>
    <property type="match status" value="1"/>
</dbReference>
<dbReference type="InterPro" id="IPR002928">
    <property type="entry name" value="Myosin_tail"/>
</dbReference>
<keyword evidence="4" id="KW-0112">Calmodulin-binding</keyword>
<dbReference type="GO" id="GO:0016459">
    <property type="term" value="C:myosin complex"/>
    <property type="evidence" value="ECO:0007669"/>
    <property type="project" value="UniProtKB-KW"/>
</dbReference>
<dbReference type="PANTHER" id="PTHR13140">
    <property type="entry name" value="MYOSIN"/>
    <property type="match status" value="1"/>
</dbReference>
<evidence type="ECO:0000256" key="9">
    <source>
        <dbReference type="PROSITE-ProRule" id="PRU00782"/>
    </source>
</evidence>
<dbReference type="FunFam" id="3.40.850.10:FF:000101">
    <property type="entry name" value="Slow myosin heavy chain 2"/>
    <property type="match status" value="1"/>
</dbReference>
<feature type="compositionally biased region" description="Basic and acidic residues" evidence="11">
    <location>
        <begin position="1163"/>
        <end position="1173"/>
    </location>
</feature>
<feature type="compositionally biased region" description="Polar residues" evidence="11">
    <location>
        <begin position="1877"/>
        <end position="1892"/>
    </location>
</feature>
<comment type="similarity">
    <text evidence="1 9">Belongs to the TRAFAC class myosin-kinesin ATPase superfamily. Myosin family.</text>
</comment>
<dbReference type="PRINTS" id="PR00193">
    <property type="entry name" value="MYOSINHEAVY"/>
</dbReference>
<dbReference type="Gene3D" id="2.30.30.360">
    <property type="entry name" value="Myosin S1 fragment, N-terminal"/>
    <property type="match status" value="1"/>
</dbReference>
<feature type="region of interest" description="Actin-binding" evidence="9">
    <location>
        <begin position="644"/>
        <end position="666"/>
    </location>
</feature>
<evidence type="ECO:0008006" key="16">
    <source>
        <dbReference type="Google" id="ProtNLM"/>
    </source>
</evidence>
<keyword evidence="2 9" id="KW-0547">Nucleotide-binding</keyword>
<feature type="binding site" evidence="9">
    <location>
        <begin position="221"/>
        <end position="228"/>
    </location>
    <ligand>
        <name>ATP</name>
        <dbReference type="ChEBI" id="CHEBI:30616"/>
    </ligand>
</feature>
<dbReference type="GO" id="GO:0005516">
    <property type="term" value="F:calmodulin binding"/>
    <property type="evidence" value="ECO:0007669"/>
    <property type="project" value="UniProtKB-KW"/>
</dbReference>
<dbReference type="InterPro" id="IPR027417">
    <property type="entry name" value="P-loop_NTPase"/>
</dbReference>
<dbReference type="InterPro" id="IPR036961">
    <property type="entry name" value="Kinesin_motor_dom_sf"/>
</dbReference>
<name>A0A315VMZ5_GAMAF</name>
<evidence type="ECO:0000256" key="5">
    <source>
        <dbReference type="ARBA" id="ARBA00023054"/>
    </source>
</evidence>
<evidence type="ECO:0000256" key="1">
    <source>
        <dbReference type="ARBA" id="ARBA00008314"/>
    </source>
</evidence>
<accession>A0A315VMZ5</accession>
<dbReference type="SUPFAM" id="SSF52540">
    <property type="entry name" value="P-loop containing nucleoside triphosphate hydrolases"/>
    <property type="match status" value="1"/>
</dbReference>
<feature type="domain" description="Myosin N-terminal SH3-like" evidence="13">
    <location>
        <begin position="74"/>
        <end position="124"/>
    </location>
</feature>
<dbReference type="Proteomes" id="UP000250572">
    <property type="component" value="Unassembled WGS sequence"/>
</dbReference>
<evidence type="ECO:0000256" key="8">
    <source>
        <dbReference type="ARBA" id="ARBA00023203"/>
    </source>
</evidence>
<feature type="region of interest" description="Disordered" evidence="11">
    <location>
        <begin position="1154"/>
        <end position="1177"/>
    </location>
</feature>
<dbReference type="Gene3D" id="1.20.120.720">
    <property type="entry name" value="Myosin VI head, motor domain, U50 subdomain"/>
    <property type="match status" value="1"/>
</dbReference>
<comment type="caution">
    <text evidence="14">The sequence shown here is derived from an EMBL/GenBank/DDBJ whole genome shotgun (WGS) entry which is preliminary data.</text>
</comment>
<dbReference type="GO" id="GO:0051015">
    <property type="term" value="F:actin filament binding"/>
    <property type="evidence" value="ECO:0007669"/>
    <property type="project" value="InterPro"/>
</dbReference>
<dbReference type="InterPro" id="IPR001609">
    <property type="entry name" value="Myosin_head_motor_dom-like"/>
</dbReference>
<dbReference type="FunFam" id="2.30.30.360:FF:000001">
    <property type="entry name" value="Myosin heavy chain"/>
    <property type="match status" value="1"/>
</dbReference>
<keyword evidence="15" id="KW-1185">Reference proteome</keyword>
<dbReference type="Gene3D" id="1.20.5.4820">
    <property type="match status" value="1"/>
</dbReference>
<dbReference type="Gene3D" id="6.10.250.2420">
    <property type="match status" value="1"/>
</dbReference>
<feature type="region of interest" description="Disordered" evidence="11">
    <location>
        <begin position="1853"/>
        <end position="1906"/>
    </location>
</feature>
<keyword evidence="7 9" id="KW-0505">Motor protein</keyword>
<dbReference type="GO" id="GO:0000146">
    <property type="term" value="F:microfilament motor activity"/>
    <property type="evidence" value="ECO:0007669"/>
    <property type="project" value="TreeGrafter"/>
</dbReference>
<dbReference type="FunFam" id="1.20.5.4820:FF:000002">
    <property type="entry name" value="Myosin heavy chain 10"/>
    <property type="match status" value="1"/>
</dbReference>
<dbReference type="SUPFAM" id="SSF90257">
    <property type="entry name" value="Myosin rod fragments"/>
    <property type="match status" value="3"/>
</dbReference>
<dbReference type="PROSITE" id="PS51844">
    <property type="entry name" value="SH3_LIKE"/>
    <property type="match status" value="1"/>
</dbReference>
<sequence>MEESSQGFGNSSCCRSLAVQSTLYCDSLSASSTMSRPTGGVANDVTRFLSSGVGTSSPSASSPMFSAASQADWAAKRLVWVPSEKHGFESASIREERGDEVEVELTDSQRKLTLSREEVQRMNPPRFSKVEDMADLTCLNEASVLHNLRERYYSGLIYTYSGLFCVVVNPYKNLPIYTESIVEMYRGKKRHEMPPHIYAISEAAYRSMLQDREDQSILCTGESGAGKTENTKKVIQYLAHVASSHKGGTLGRNKEAVQMDGSRSLTRGSTLVNRLIRSVRVSQGELERQLLQANPILEAFGNAKTVKNDNSSRFSRATRQAKDERTFHIFYQLLCGASEETRADLLLGSADDYRFLSGGSIPVPGINVMEFTRAILTPKIKVGREYVQKAQTKEQADFAIEALAKATYERLFRWLVHRINRALDRRQRQGASFIGILDIAGFEIFQLNSFEQLCINYTNEKLQQLFNHTMFILEQEEYQREGIEWNFIDFGLDLQPCIDLIERPAHPPGVLALLDEECWFPRATDRTFVEKLCSEQGNHSKFYKSKQPRGEADFSIIHYAGKVDYKANDWLIKNMDPLNDNVASLLHQSSDHFVSELWKEVDRIVGLDQVSTGESSGSVPFGAAGLKTKKGMFRTVGQLYKESLTKLMATLRNTNPNFLRCIIPNHEKRAGKLAPHLVLDQLRCNGVLEGIRICRQGFPNRIPFQEFRQRYEILTPNAIPRTFMDGKQASELMINALELDPNLYRVGQSKVFFRAGVLGHLEEERDLKITDTIIRFQSASRGFLARKAFMKKQQQLSAVRVMQRNCAAYLKLKNWQWWRLFTKVKPLLQVTRQDEEIQARESALHKAKENLTLVEQEYAELDRKHTQLIEEKAVLADQLQAEAELFAEAEEMRARLASRKQELEEVLSEMESRLEKKLLEEHLSEVTDQLTEEEEKTKSLNKLKNKQEAVIADLEERLKREEQGRLEQEKWKRRMESDSLEAQEQLSDMGMLTAELRGTLAQKEKEITTLQGRLEEEGARRAEAQRSLREALSQVSELKEEVENERGMRERAEKQRRDLGEELEALRTELEDTLDTTATQQELRSRREAELSELQRCVEEETRRHEAQLSELRIKHSAAIDNLQEQLDNSKRARQSLEKAKAVLEEERQNLTQEIKNLQTSRSESERGRKRADGQLQELNARLAQADREREDREERMHKLQCEIEGLSSNLSSSDSKSLRLAKEVSSLESQLHDTKELLQDETRQKMALASRVRALEEEKNGLMERLEEEEERAKELSRQIQTHSQQLAELRKQSEEVSTAVEAGEETRRKLQRELDSAFQKEQQKEEEKERVERQRERLREELEDMTIALQRERQNCTALEKRQKKFDQCLAEEKGVSARLAEERDRAEADSREKETKCLFLSRSLQEVQDQRDELERANKQLRLEMEQLVNQQDDVGKNVHELERSKRSLETEVQNLRTQTQELEEELSEAENLRLRLEVNLQALKAQFEREISNNEEKGEEKRRALSKQVKELEIHLEEERTQRSQAVAAKKQLEAELQEAEAQLEAASRGKEDSVKQLRRLQGQMKELLRELDETKLSKDEVIAQSKDGEKKIQTLEAEVLHLTEELAVSDRQRRQAQQERDEMSEEMVSSSSGKNVLFDEKRRLEVRVSQLEEDLEEEQANAELLMERQRKTALQVETLIVQLQGERTLAQKAESSREQLEKQNKELRSRLEELEGAVRGKHKLSVAALEAKIETMEEQLEQERQERAIANKLMRKTEKKLKEAMMQADDERRHADQYREQMDKSMVRLKQLKRQLEEVEEENSRSNAQKRKLQRELEELTDSSQTMTREISSLRTQLRRAPLPLSMRGRRALVDDLSLENSDSEELPASPTPTSGLPQSLTPSLEQSLDPPPPYSVNNTE</sequence>
<feature type="compositionally biased region" description="Basic and acidic residues" evidence="11">
    <location>
        <begin position="1306"/>
        <end position="1317"/>
    </location>
</feature>
<dbReference type="Pfam" id="PF02736">
    <property type="entry name" value="Myosin_N"/>
    <property type="match status" value="1"/>
</dbReference>
<feature type="region of interest" description="Disordered" evidence="11">
    <location>
        <begin position="1802"/>
        <end position="1840"/>
    </location>
</feature>
<protein>
    <recommendedName>
        <fullName evidence="16">Myosin motor domain-containing protein</fullName>
    </recommendedName>
</protein>
<feature type="region of interest" description="Disordered" evidence="11">
    <location>
        <begin position="1067"/>
        <end position="1086"/>
    </location>
</feature>
<gene>
    <name evidence="14" type="ORF">CCH79_00010832</name>
</gene>
<feature type="coiled-coil region" evidence="10">
    <location>
        <begin position="837"/>
        <end position="964"/>
    </location>
</feature>
<dbReference type="Gene3D" id="3.40.850.10">
    <property type="entry name" value="Kinesin motor domain"/>
    <property type="match status" value="2"/>
</dbReference>
<keyword evidence="3 9" id="KW-0067">ATP-binding</keyword>
<evidence type="ECO:0000256" key="4">
    <source>
        <dbReference type="ARBA" id="ARBA00022860"/>
    </source>
</evidence>
<evidence type="ECO:0000313" key="14">
    <source>
        <dbReference type="EMBL" id="PWA23796.1"/>
    </source>
</evidence>
<keyword evidence="6 9" id="KW-0518">Myosin</keyword>
<evidence type="ECO:0000256" key="7">
    <source>
        <dbReference type="ARBA" id="ARBA00023175"/>
    </source>
</evidence>
<evidence type="ECO:0000256" key="11">
    <source>
        <dbReference type="SAM" id="MobiDB-lite"/>
    </source>
</evidence>
<dbReference type="Gene3D" id="1.20.5.340">
    <property type="match status" value="4"/>
</dbReference>
<keyword evidence="8 9" id="KW-0009">Actin-binding</keyword>
<evidence type="ECO:0000259" key="13">
    <source>
        <dbReference type="PROSITE" id="PS51844"/>
    </source>
</evidence>
<dbReference type="Pfam" id="PF00063">
    <property type="entry name" value="Myosin_head"/>
    <property type="match status" value="2"/>
</dbReference>
<evidence type="ECO:0000259" key="12">
    <source>
        <dbReference type="PROSITE" id="PS51456"/>
    </source>
</evidence>
<evidence type="ECO:0000256" key="2">
    <source>
        <dbReference type="ARBA" id="ARBA00022741"/>
    </source>
</evidence>
<dbReference type="GO" id="GO:0016020">
    <property type="term" value="C:membrane"/>
    <property type="evidence" value="ECO:0007669"/>
    <property type="project" value="TreeGrafter"/>
</dbReference>
<keyword evidence="5 10" id="KW-0175">Coiled coil</keyword>
<feature type="compositionally biased region" description="Basic and acidic residues" evidence="11">
    <location>
        <begin position="1323"/>
        <end position="1335"/>
    </location>
</feature>
<reference evidence="14 15" key="1">
    <citation type="journal article" date="2018" name="G3 (Bethesda)">
        <title>A High-Quality Reference Genome for the Invasive Mosquitofish Gambusia affinis Using a Chicago Library.</title>
        <authorList>
            <person name="Hoffberg S.L."/>
            <person name="Troendle N.J."/>
            <person name="Glenn T.C."/>
            <person name="Mahmud O."/>
            <person name="Louha S."/>
            <person name="Chalopin D."/>
            <person name="Bennetzen J.L."/>
            <person name="Mauricio R."/>
        </authorList>
    </citation>
    <scope>NUCLEOTIDE SEQUENCE [LARGE SCALE GENOMIC DNA]</scope>
    <source>
        <strain evidence="14">NE01/NJP1002.9</strain>
        <tissue evidence="14">Muscle</tissue>
    </source>
</reference>
<feature type="compositionally biased region" description="Polar residues" evidence="11">
    <location>
        <begin position="1827"/>
        <end position="1840"/>
    </location>
</feature>
<evidence type="ECO:0000256" key="3">
    <source>
        <dbReference type="ARBA" id="ARBA00022840"/>
    </source>
</evidence>
<dbReference type="GO" id="GO:0005524">
    <property type="term" value="F:ATP binding"/>
    <property type="evidence" value="ECO:0007669"/>
    <property type="project" value="UniProtKB-UniRule"/>
</dbReference>
<dbReference type="PROSITE" id="PS50096">
    <property type="entry name" value="IQ"/>
    <property type="match status" value="1"/>
</dbReference>
<proteinExistence type="inferred from homology"/>
<evidence type="ECO:0000256" key="6">
    <source>
        <dbReference type="ARBA" id="ARBA00023123"/>
    </source>
</evidence>
<evidence type="ECO:0000313" key="15">
    <source>
        <dbReference type="Proteomes" id="UP000250572"/>
    </source>
</evidence>
<organism evidence="14 15">
    <name type="scientific">Gambusia affinis</name>
    <name type="common">Western mosquitofish</name>
    <name type="synonym">Heterandria affinis</name>
    <dbReference type="NCBI Taxonomy" id="33528"/>
    <lineage>
        <taxon>Eukaryota</taxon>
        <taxon>Metazoa</taxon>
        <taxon>Chordata</taxon>
        <taxon>Craniata</taxon>
        <taxon>Vertebrata</taxon>
        <taxon>Euteleostomi</taxon>
        <taxon>Actinopterygii</taxon>
        <taxon>Neopterygii</taxon>
        <taxon>Teleostei</taxon>
        <taxon>Neoteleostei</taxon>
        <taxon>Acanthomorphata</taxon>
        <taxon>Ovalentaria</taxon>
        <taxon>Atherinomorphae</taxon>
        <taxon>Cyprinodontiformes</taxon>
        <taxon>Poeciliidae</taxon>
        <taxon>Poeciliinae</taxon>
        <taxon>Gambusia</taxon>
    </lineage>
</organism>
<feature type="region of interest" description="Disordered" evidence="11">
    <location>
        <begin position="1039"/>
        <end position="1062"/>
    </location>
</feature>
<feature type="compositionally biased region" description="Basic and acidic residues" evidence="11">
    <location>
        <begin position="1614"/>
        <end position="1626"/>
    </location>
</feature>
<dbReference type="EMBL" id="NHOQ01001560">
    <property type="protein sequence ID" value="PWA23796.1"/>
    <property type="molecule type" value="Genomic_DNA"/>
</dbReference>
<dbReference type="GO" id="GO:0007015">
    <property type="term" value="P:actin filament organization"/>
    <property type="evidence" value="ECO:0007669"/>
    <property type="project" value="TreeGrafter"/>
</dbReference>
<dbReference type="SMART" id="SM00242">
    <property type="entry name" value="MYSc"/>
    <property type="match status" value="1"/>
</dbReference>